<organism evidence="3 4">
    <name type="scientific">Adhaeribacter swui</name>
    <dbReference type="NCBI Taxonomy" id="2086471"/>
    <lineage>
        <taxon>Bacteria</taxon>
        <taxon>Pseudomonadati</taxon>
        <taxon>Bacteroidota</taxon>
        <taxon>Cytophagia</taxon>
        <taxon>Cytophagales</taxon>
        <taxon>Hymenobacteraceae</taxon>
        <taxon>Adhaeribacter</taxon>
    </lineage>
</organism>
<feature type="domain" description="SbsA Ig-like" evidence="2">
    <location>
        <begin position="184"/>
        <end position="292"/>
    </location>
</feature>
<dbReference type="AlphaFoldDB" id="A0A7G7GD80"/>
<dbReference type="Proteomes" id="UP000515237">
    <property type="component" value="Chromosome"/>
</dbReference>
<dbReference type="NCBIfam" id="TIGR04183">
    <property type="entry name" value="Por_Secre_tail"/>
    <property type="match status" value="1"/>
</dbReference>
<dbReference type="SUPFAM" id="SSF50952">
    <property type="entry name" value="Soluble quinoprotein glucose dehydrogenase"/>
    <property type="match status" value="1"/>
</dbReference>
<gene>
    <name evidence="3" type="ORF">HUW51_21215</name>
</gene>
<protein>
    <submittedName>
        <fullName evidence="3">Ig-like domain-containing protein</fullName>
    </submittedName>
</protein>
<dbReference type="InterPro" id="IPR026444">
    <property type="entry name" value="Secre_tail"/>
</dbReference>
<dbReference type="Gene3D" id="2.120.10.30">
    <property type="entry name" value="TolB, C-terminal domain"/>
    <property type="match status" value="1"/>
</dbReference>
<accession>A0A7G7GD80</accession>
<evidence type="ECO:0000259" key="2">
    <source>
        <dbReference type="Pfam" id="PF13205"/>
    </source>
</evidence>
<evidence type="ECO:0000313" key="4">
    <source>
        <dbReference type="Proteomes" id="UP000515237"/>
    </source>
</evidence>
<sequence length="845" mass="90385">MKKNFTINHGSLKWRMINKSKVILLFACIIGIQVNPPAFAYNKVKNNENPTSEPSASTAFAGEKVTSFTLINADTDQPIQTLTNGTTLYLAKLPTKNLNIRANTYPAKVGSVYFSLTGAQVHNQMQTDVPLALFGDASGDYNPWIPTNGNYTLKCTPYSGAAGSGTAGTSLTINFTVNTGTTSVRPYVTAVRPANGATNVSLDQSVSVDLKYPGGNYIKTSTVNTSTVKLFKVYSTGKVQVTGTAVNSTAAGDAVTLSATLVPNTNYEFQITDGVKDDNGNALIPFSSKFKTTATTPDCGYLCNVSFTEKTLITNSFSTTGFTTLVIGPDRRLYAATSAGKIERWDIKSDGTIANRVTISPFGTAKRLLIGFRFAPNATATNLLAYISHSAPVFTNAAEWSGKISRINLNTPSKPQVVDYVVNLPRSYKDHSTNSIDFGPDGALYFPQGSNTAMGALDGAWGNRPEKLLSGAILRLDLTKAQQQGLPVNVKTQEGGTYNPYASNAPLTIFATGVRNAYDLVWHSNKELYVPTNGSAAGGNIPALVKGSVWSNGTTYTGATVPALTDVRQTMGDYLFRVVKGGYYGHPNQLRHEYIMNGGNPTSGVDPAEVTEYKVGTPKEPNYRGYAYSFGLNKSPNGIIEYKSNAFNGKLKGKMLVCRFSGGDDIMILDPDATNKSKITATEGIKVPGLRRPFANPLDIIEDVKTGNLYISEYYDSNGDGQPRITLLKANIPATSAASTAIADASITEADAISVKQTSLEINVFPNPNPGNNMNIEVKNFAAQLPVIFTLQNVMGQVVHTSSIITDDQGNGSTEITLKQQLGAGVYLLQAAGGTRSIQTKVVVK</sequence>
<dbReference type="RefSeq" id="WP_185271604.1">
    <property type="nucleotide sequence ID" value="NZ_CP055156.1"/>
</dbReference>
<reference evidence="3 4" key="1">
    <citation type="journal article" date="2018" name="Int. J. Syst. Evol. Microbiol.">
        <title>Adhaeribacter swui sp. nov., isolated from wet mud.</title>
        <authorList>
            <person name="Kim D.U."/>
            <person name="Kim K.W."/>
            <person name="Kang M.S."/>
            <person name="Kim J.Y."/>
            <person name="Jang J.H."/>
            <person name="Kim M.K."/>
        </authorList>
    </citation>
    <scope>NUCLEOTIDE SEQUENCE [LARGE SCALE GENOMIC DNA]</scope>
    <source>
        <strain evidence="3 4">KCTC 52873</strain>
    </source>
</reference>
<dbReference type="KEGG" id="aswu:HUW51_21215"/>
<dbReference type="EMBL" id="CP055156">
    <property type="protein sequence ID" value="QNF35114.1"/>
    <property type="molecule type" value="Genomic_DNA"/>
</dbReference>
<dbReference type="InterPro" id="IPR011042">
    <property type="entry name" value="6-blade_b-propeller_TolB-like"/>
</dbReference>
<dbReference type="InterPro" id="IPR011041">
    <property type="entry name" value="Quinoprot_gluc/sorb_DH_b-prop"/>
</dbReference>
<dbReference type="Pfam" id="PF13205">
    <property type="entry name" value="Big_5"/>
    <property type="match status" value="1"/>
</dbReference>
<keyword evidence="4" id="KW-1185">Reference proteome</keyword>
<name>A0A7G7GD80_9BACT</name>
<proteinExistence type="predicted"/>
<keyword evidence="1" id="KW-0732">Signal</keyword>
<dbReference type="PANTHER" id="PTHR19328:SF75">
    <property type="entry name" value="ALDOSE SUGAR DEHYDROGENASE YLII"/>
    <property type="match status" value="1"/>
</dbReference>
<dbReference type="InterPro" id="IPR032812">
    <property type="entry name" value="SbsA_Ig"/>
</dbReference>
<evidence type="ECO:0000313" key="3">
    <source>
        <dbReference type="EMBL" id="QNF35114.1"/>
    </source>
</evidence>
<evidence type="ECO:0000256" key="1">
    <source>
        <dbReference type="ARBA" id="ARBA00022729"/>
    </source>
</evidence>
<dbReference type="PANTHER" id="PTHR19328">
    <property type="entry name" value="HEDGEHOG-INTERACTING PROTEIN"/>
    <property type="match status" value="1"/>
</dbReference>